<comment type="similarity">
    <text evidence="1">Belongs to the PI3/PI4-kinase family. Type III PI4K subfamily.</text>
</comment>
<dbReference type="PANTHER" id="PTHR10048">
    <property type="entry name" value="PHOSPHATIDYLINOSITOL KINASE"/>
    <property type="match status" value="1"/>
</dbReference>
<sequence length="157" mass="18589">YFIFILLFQIKDRNNGNILLLNTGHVVHIDFGFIFDISPGKDITMERAPFKLTHGMVEVMGGRQSQYFRLYTHLCVKGFLALRDHADHILHMVELMTHSGLPCFKSLSMQCLRERFRLGKNIREASRYMENKILQSYNNKYTRIYDFFQKKLNGIEY</sequence>
<dbReference type="Gene3D" id="1.10.1070.11">
    <property type="entry name" value="Phosphatidylinositol 3-/4-kinase, catalytic domain"/>
    <property type="match status" value="1"/>
</dbReference>
<evidence type="ECO:0000313" key="5">
    <source>
        <dbReference type="EMBL" id="KAF8819329.1"/>
    </source>
</evidence>
<proteinExistence type="inferred from homology"/>
<gene>
    <name evidence="5" type="ORF">IE077_001185</name>
</gene>
<comment type="caution">
    <text evidence="5">The sequence shown here is derived from an EMBL/GenBank/DDBJ whole genome shotgun (WGS) entry which is preliminary data.</text>
</comment>
<dbReference type="PROSITE" id="PS50290">
    <property type="entry name" value="PI3_4_KINASE_3"/>
    <property type="match status" value="1"/>
</dbReference>
<evidence type="ECO:0000313" key="6">
    <source>
        <dbReference type="Proteomes" id="UP000823046"/>
    </source>
</evidence>
<dbReference type="SMART" id="SM00146">
    <property type="entry name" value="PI3Kc"/>
    <property type="match status" value="1"/>
</dbReference>
<dbReference type="PANTHER" id="PTHR10048:SF15">
    <property type="entry name" value="PHOSPHATIDYLINOSITOL 4-KINASE ALPHA"/>
    <property type="match status" value="1"/>
</dbReference>
<organism evidence="5 6">
    <name type="scientific">Cardiosporidium cionae</name>
    <dbReference type="NCBI Taxonomy" id="476202"/>
    <lineage>
        <taxon>Eukaryota</taxon>
        <taxon>Sar</taxon>
        <taxon>Alveolata</taxon>
        <taxon>Apicomplexa</taxon>
        <taxon>Aconoidasida</taxon>
        <taxon>Nephromycida</taxon>
        <taxon>Cardiosporidium</taxon>
    </lineage>
</organism>
<evidence type="ECO:0000256" key="3">
    <source>
        <dbReference type="ARBA" id="ARBA00022777"/>
    </source>
</evidence>
<keyword evidence="2" id="KW-0808">Transferase</keyword>
<dbReference type="Pfam" id="PF00454">
    <property type="entry name" value="PI3_PI4_kinase"/>
    <property type="match status" value="1"/>
</dbReference>
<keyword evidence="3" id="KW-0418">Kinase</keyword>
<reference evidence="5 6" key="1">
    <citation type="journal article" date="2020" name="bioRxiv">
        <title>Metabolic contributions of an alphaproteobacterial endosymbiont in the apicomplexan Cardiosporidium cionae.</title>
        <authorList>
            <person name="Hunter E.S."/>
            <person name="Paight C.J."/>
            <person name="Lane C.E."/>
        </authorList>
    </citation>
    <scope>NUCLEOTIDE SEQUENCE [LARGE SCALE GENOMIC DNA]</scope>
    <source>
        <strain evidence="5">ESH_2018</strain>
    </source>
</reference>
<accession>A0ABQ7J5X8</accession>
<evidence type="ECO:0000259" key="4">
    <source>
        <dbReference type="PROSITE" id="PS50290"/>
    </source>
</evidence>
<dbReference type="InterPro" id="IPR015433">
    <property type="entry name" value="PI3/4_kinase"/>
</dbReference>
<protein>
    <submittedName>
        <fullName evidence="5">Phosphatidylinositol 3- and 4-kinase</fullName>
    </submittedName>
</protein>
<dbReference type="EMBL" id="JADAQX010000814">
    <property type="protein sequence ID" value="KAF8819329.1"/>
    <property type="molecule type" value="Genomic_DNA"/>
</dbReference>
<dbReference type="InterPro" id="IPR011009">
    <property type="entry name" value="Kinase-like_dom_sf"/>
</dbReference>
<keyword evidence="6" id="KW-1185">Reference proteome</keyword>
<dbReference type="Proteomes" id="UP000823046">
    <property type="component" value="Unassembled WGS sequence"/>
</dbReference>
<name>A0ABQ7J5X8_9APIC</name>
<dbReference type="InterPro" id="IPR036940">
    <property type="entry name" value="PI3/4_kinase_cat_sf"/>
</dbReference>
<dbReference type="InterPro" id="IPR000403">
    <property type="entry name" value="PI3/4_kinase_cat_dom"/>
</dbReference>
<evidence type="ECO:0000256" key="1">
    <source>
        <dbReference type="ARBA" id="ARBA00006209"/>
    </source>
</evidence>
<feature type="non-terminal residue" evidence="5">
    <location>
        <position position="1"/>
    </location>
</feature>
<evidence type="ECO:0000256" key="2">
    <source>
        <dbReference type="ARBA" id="ARBA00022679"/>
    </source>
</evidence>
<feature type="domain" description="PI3K/PI4K catalytic" evidence="4">
    <location>
        <begin position="1"/>
        <end position="141"/>
    </location>
</feature>
<dbReference type="SUPFAM" id="SSF56112">
    <property type="entry name" value="Protein kinase-like (PK-like)"/>
    <property type="match status" value="1"/>
</dbReference>